<proteinExistence type="predicted"/>
<dbReference type="EMBL" id="JAAARO010000010">
    <property type="protein sequence ID" value="KAF5741466.1"/>
    <property type="molecule type" value="Genomic_DNA"/>
</dbReference>
<dbReference type="PANTHER" id="PTHR45085">
    <property type="entry name" value="F21J9.14"/>
    <property type="match status" value="1"/>
</dbReference>
<evidence type="ECO:0000313" key="2">
    <source>
        <dbReference type="EMBL" id="KAF5741466.1"/>
    </source>
</evidence>
<dbReference type="Proteomes" id="UP000593562">
    <property type="component" value="Unassembled WGS sequence"/>
</dbReference>
<sequence>MAIILHPNDNGETHGKSAKQSLDINALQTPETCIPPNSPPKPHLRFPKSSCDSSPRHHLPLHKNNLRLWSSKSLQTLIVKDSRDPEVREIAGLFKNSKVLGVENITLIGSKMTMIILRIVKAT</sequence>
<dbReference type="PANTHER" id="PTHR45085:SF3">
    <property type="entry name" value="S-ADENOSYL-L-METHIONINE-DEPENDENT METHYLTRANSFERASES SUPERFAMILY PROTEIN"/>
    <property type="match status" value="1"/>
</dbReference>
<protein>
    <submittedName>
        <fullName evidence="2">Uncharacterized protein</fullName>
    </submittedName>
</protein>
<comment type="caution">
    <text evidence="2">The sequence shown here is derived from an EMBL/GenBank/DDBJ whole genome shotgun (WGS) entry which is preliminary data.</text>
</comment>
<reference evidence="2 3" key="1">
    <citation type="journal article" date="2020" name="Nat. Commun.">
        <title>Genome of Tripterygium wilfordii and identification of cytochrome P450 involved in triptolide biosynthesis.</title>
        <authorList>
            <person name="Tu L."/>
            <person name="Su P."/>
            <person name="Zhang Z."/>
            <person name="Gao L."/>
            <person name="Wang J."/>
            <person name="Hu T."/>
            <person name="Zhou J."/>
            <person name="Zhang Y."/>
            <person name="Zhao Y."/>
            <person name="Liu Y."/>
            <person name="Song Y."/>
            <person name="Tong Y."/>
            <person name="Lu Y."/>
            <person name="Yang J."/>
            <person name="Xu C."/>
            <person name="Jia M."/>
            <person name="Peters R.J."/>
            <person name="Huang L."/>
            <person name="Gao W."/>
        </authorList>
    </citation>
    <scope>NUCLEOTIDE SEQUENCE [LARGE SCALE GENOMIC DNA]</scope>
    <source>
        <strain evidence="3">cv. XIE 37</strain>
        <tissue evidence="2">Leaf</tissue>
    </source>
</reference>
<feature type="region of interest" description="Disordered" evidence="1">
    <location>
        <begin position="29"/>
        <end position="56"/>
    </location>
</feature>
<evidence type="ECO:0000256" key="1">
    <source>
        <dbReference type="SAM" id="MobiDB-lite"/>
    </source>
</evidence>
<dbReference type="AlphaFoldDB" id="A0A7J7D5Y1"/>
<accession>A0A7J7D5Y1</accession>
<name>A0A7J7D5Y1_TRIWF</name>
<keyword evidence="3" id="KW-1185">Reference proteome</keyword>
<organism evidence="2 3">
    <name type="scientific">Tripterygium wilfordii</name>
    <name type="common">Thunder God vine</name>
    <dbReference type="NCBI Taxonomy" id="458696"/>
    <lineage>
        <taxon>Eukaryota</taxon>
        <taxon>Viridiplantae</taxon>
        <taxon>Streptophyta</taxon>
        <taxon>Embryophyta</taxon>
        <taxon>Tracheophyta</taxon>
        <taxon>Spermatophyta</taxon>
        <taxon>Magnoliopsida</taxon>
        <taxon>eudicotyledons</taxon>
        <taxon>Gunneridae</taxon>
        <taxon>Pentapetalae</taxon>
        <taxon>rosids</taxon>
        <taxon>fabids</taxon>
        <taxon>Celastrales</taxon>
        <taxon>Celastraceae</taxon>
        <taxon>Tripterygium</taxon>
    </lineage>
</organism>
<dbReference type="InParanoid" id="A0A7J7D5Y1"/>
<evidence type="ECO:0000313" key="3">
    <source>
        <dbReference type="Proteomes" id="UP000593562"/>
    </source>
</evidence>
<gene>
    <name evidence="2" type="ORF">HS088_TW10G00463</name>
</gene>